<dbReference type="AlphaFoldDB" id="A0A164E2G0"/>
<dbReference type="Proteomes" id="UP000076858">
    <property type="component" value="Unassembled WGS sequence"/>
</dbReference>
<protein>
    <submittedName>
        <fullName evidence="2">Uncharacterized protein</fullName>
    </submittedName>
</protein>
<keyword evidence="3" id="KW-1185">Reference proteome</keyword>
<proteinExistence type="predicted"/>
<name>A0A164E2G0_9CRUS</name>
<feature type="region of interest" description="Disordered" evidence="1">
    <location>
        <begin position="58"/>
        <end position="90"/>
    </location>
</feature>
<sequence>VTVTSFQTPPTIPSPSNEGLAQSVNQDHVRCNERNPSTSNYVQRPCFTKDKISCQQLATPSTSNGVPGTHLTPEEVVPHPRVAQTGPRLS</sequence>
<evidence type="ECO:0000313" key="2">
    <source>
        <dbReference type="EMBL" id="KZR96352.1"/>
    </source>
</evidence>
<evidence type="ECO:0000313" key="3">
    <source>
        <dbReference type="Proteomes" id="UP000076858"/>
    </source>
</evidence>
<feature type="non-terminal residue" evidence="2">
    <location>
        <position position="90"/>
    </location>
</feature>
<organism evidence="2 3">
    <name type="scientific">Daphnia magna</name>
    <dbReference type="NCBI Taxonomy" id="35525"/>
    <lineage>
        <taxon>Eukaryota</taxon>
        <taxon>Metazoa</taxon>
        <taxon>Ecdysozoa</taxon>
        <taxon>Arthropoda</taxon>
        <taxon>Crustacea</taxon>
        <taxon>Branchiopoda</taxon>
        <taxon>Diplostraca</taxon>
        <taxon>Cladocera</taxon>
        <taxon>Anomopoda</taxon>
        <taxon>Daphniidae</taxon>
        <taxon>Daphnia</taxon>
    </lineage>
</organism>
<evidence type="ECO:0000256" key="1">
    <source>
        <dbReference type="SAM" id="MobiDB-lite"/>
    </source>
</evidence>
<accession>A0A164E2G0</accession>
<reference evidence="2 3" key="1">
    <citation type="submission" date="2016-03" db="EMBL/GenBank/DDBJ databases">
        <title>EvidentialGene: Evidence-directed Construction of Genes on Genomes.</title>
        <authorList>
            <person name="Gilbert D.G."/>
            <person name="Choi J.-H."/>
            <person name="Mockaitis K."/>
            <person name="Colbourne J."/>
            <person name="Pfrender M."/>
        </authorList>
    </citation>
    <scope>NUCLEOTIDE SEQUENCE [LARGE SCALE GENOMIC DNA]</scope>
    <source>
        <strain evidence="2 3">Xinb3</strain>
        <tissue evidence="2">Complete organism</tissue>
    </source>
</reference>
<gene>
    <name evidence="2" type="ORF">APZ42_009355</name>
</gene>
<feature type="non-terminal residue" evidence="2">
    <location>
        <position position="1"/>
    </location>
</feature>
<comment type="caution">
    <text evidence="2">The sequence shown here is derived from an EMBL/GenBank/DDBJ whole genome shotgun (WGS) entry which is preliminary data.</text>
</comment>
<dbReference type="EMBL" id="LRGB01025193">
    <property type="protein sequence ID" value="KZR96352.1"/>
    <property type="molecule type" value="Genomic_DNA"/>
</dbReference>
<feature type="region of interest" description="Disordered" evidence="1">
    <location>
        <begin position="1"/>
        <end position="25"/>
    </location>
</feature>